<protein>
    <recommendedName>
        <fullName evidence="3">RNA signal recognition particle</fullName>
    </recommendedName>
</protein>
<dbReference type="InterPro" id="IPR011008">
    <property type="entry name" value="Dimeric_a/b-barrel"/>
</dbReference>
<organism evidence="1 2">
    <name type="scientific">Leisingera aquaemixtae</name>
    <dbReference type="NCBI Taxonomy" id="1396826"/>
    <lineage>
        <taxon>Bacteria</taxon>
        <taxon>Pseudomonadati</taxon>
        <taxon>Pseudomonadota</taxon>
        <taxon>Alphaproteobacteria</taxon>
        <taxon>Rhodobacterales</taxon>
        <taxon>Roseobacteraceae</taxon>
        <taxon>Leisingera</taxon>
    </lineage>
</organism>
<dbReference type="STRING" id="1396826.PHA8399_01727"/>
<dbReference type="PIRSF" id="PIRSF007028">
    <property type="entry name" value="UCP007028"/>
    <property type="match status" value="1"/>
</dbReference>
<reference evidence="1 2" key="1">
    <citation type="submission" date="2015-09" db="EMBL/GenBank/DDBJ databases">
        <authorList>
            <consortium name="Swine Surveillance"/>
        </authorList>
    </citation>
    <scope>NUCLEOTIDE SEQUENCE [LARGE SCALE GENOMIC DNA]</scope>
    <source>
        <strain evidence="1 2">CECT 8399</strain>
    </source>
</reference>
<dbReference type="Pfam" id="PF07237">
    <property type="entry name" value="DUF1428"/>
    <property type="match status" value="1"/>
</dbReference>
<name>A0A0P1H931_9RHOB</name>
<dbReference type="Proteomes" id="UP000051326">
    <property type="component" value="Unassembled WGS sequence"/>
</dbReference>
<dbReference type="AlphaFoldDB" id="A0A0P1H931"/>
<evidence type="ECO:0000313" key="1">
    <source>
        <dbReference type="EMBL" id="CUH99605.1"/>
    </source>
</evidence>
<gene>
    <name evidence="1" type="ORF">PHA8399_01727</name>
</gene>
<evidence type="ECO:0000313" key="2">
    <source>
        <dbReference type="Proteomes" id="UP000051326"/>
    </source>
</evidence>
<dbReference type="InterPro" id="IPR009874">
    <property type="entry name" value="DUF1428"/>
</dbReference>
<dbReference type="EMBL" id="CYSR01000021">
    <property type="protein sequence ID" value="CUH99605.1"/>
    <property type="molecule type" value="Genomic_DNA"/>
</dbReference>
<proteinExistence type="predicted"/>
<dbReference type="RefSeq" id="WP_058285743.1">
    <property type="nucleotide sequence ID" value="NZ_CYSR01000021.1"/>
</dbReference>
<sequence>MYVAGFVIPVPEENFEAYRAWAKTSAKLFREYGCLESVDSWEDNVPDGENTDFRRAVAARPGERIVFCWQVWPSREDMEEAEARIAKDTRFDIPVEIPFDHRRLILGAFSPIHIMGRGTGED</sequence>
<dbReference type="SUPFAM" id="SSF54909">
    <property type="entry name" value="Dimeric alpha+beta barrel"/>
    <property type="match status" value="1"/>
</dbReference>
<accession>A0A0P1H931</accession>
<evidence type="ECO:0008006" key="3">
    <source>
        <dbReference type="Google" id="ProtNLM"/>
    </source>
</evidence>
<dbReference type="Gene3D" id="3.30.70.100">
    <property type="match status" value="1"/>
</dbReference>